<accession>A0ABV9PWX5</accession>
<reference evidence="3" key="1">
    <citation type="journal article" date="2019" name="Int. J. Syst. Evol. Microbiol.">
        <title>The Global Catalogue of Microorganisms (GCM) 10K type strain sequencing project: providing services to taxonomists for standard genome sequencing and annotation.</title>
        <authorList>
            <consortium name="The Broad Institute Genomics Platform"/>
            <consortium name="The Broad Institute Genome Sequencing Center for Infectious Disease"/>
            <person name="Wu L."/>
            <person name="Ma J."/>
        </authorList>
    </citation>
    <scope>NUCLEOTIDE SEQUENCE [LARGE SCALE GENOMIC DNA]</scope>
    <source>
        <strain evidence="3">WYCCWR 12678</strain>
    </source>
</reference>
<proteinExistence type="predicted"/>
<keyword evidence="3" id="KW-1185">Reference proteome</keyword>
<protein>
    <submittedName>
        <fullName evidence="2">Uncharacterized protein</fullName>
    </submittedName>
</protein>
<feature type="region of interest" description="Disordered" evidence="1">
    <location>
        <begin position="1"/>
        <end position="58"/>
    </location>
</feature>
<dbReference type="RefSeq" id="WP_380023839.1">
    <property type="nucleotide sequence ID" value="NZ_JBHSHC010000013.1"/>
</dbReference>
<feature type="compositionally biased region" description="Basic and acidic residues" evidence="1">
    <location>
        <begin position="41"/>
        <end position="58"/>
    </location>
</feature>
<dbReference type="Proteomes" id="UP001596002">
    <property type="component" value="Unassembled WGS sequence"/>
</dbReference>
<dbReference type="EMBL" id="JBHSHC010000013">
    <property type="protein sequence ID" value="MFC4766128.1"/>
    <property type="molecule type" value="Genomic_DNA"/>
</dbReference>
<comment type="caution">
    <text evidence="2">The sequence shown here is derived from an EMBL/GenBank/DDBJ whole genome shotgun (WGS) entry which is preliminary data.</text>
</comment>
<gene>
    <name evidence="2" type="ORF">ACFO8Q_01775</name>
</gene>
<sequence length="58" mass="6787">MERQNQPEEPPVPSLEEEIRRAAKQAIPATWQDLEPTVGQERTEAQQDGFRYDYDDNI</sequence>
<name>A0ABV9PWX5_9BACL</name>
<evidence type="ECO:0000313" key="2">
    <source>
        <dbReference type="EMBL" id="MFC4766128.1"/>
    </source>
</evidence>
<organism evidence="2 3">
    <name type="scientific">Effusibacillus consociatus</name>
    <dbReference type="NCBI Taxonomy" id="1117041"/>
    <lineage>
        <taxon>Bacteria</taxon>
        <taxon>Bacillati</taxon>
        <taxon>Bacillota</taxon>
        <taxon>Bacilli</taxon>
        <taxon>Bacillales</taxon>
        <taxon>Alicyclobacillaceae</taxon>
        <taxon>Effusibacillus</taxon>
    </lineage>
</organism>
<evidence type="ECO:0000256" key="1">
    <source>
        <dbReference type="SAM" id="MobiDB-lite"/>
    </source>
</evidence>
<evidence type="ECO:0000313" key="3">
    <source>
        <dbReference type="Proteomes" id="UP001596002"/>
    </source>
</evidence>